<evidence type="ECO:0000256" key="2">
    <source>
        <dbReference type="ARBA" id="ARBA00001946"/>
    </source>
</evidence>
<organism evidence="9 10">
    <name type="scientific">Vibrio ostreicida</name>
    <dbReference type="NCBI Taxonomy" id="526588"/>
    <lineage>
        <taxon>Bacteria</taxon>
        <taxon>Pseudomonadati</taxon>
        <taxon>Pseudomonadota</taxon>
        <taxon>Gammaproteobacteria</taxon>
        <taxon>Vibrionales</taxon>
        <taxon>Vibrionaceae</taxon>
        <taxon>Vibrio</taxon>
    </lineage>
</organism>
<comment type="similarity">
    <text evidence="3">Belongs to the Nudix hydrolase family. NudK subfamily.</text>
</comment>
<accession>A0ABT8BYL2</accession>
<comment type="caution">
    <text evidence="9">The sequence shown here is derived from an EMBL/GenBank/DDBJ whole genome shotgun (WGS) entry which is preliminary data.</text>
</comment>
<evidence type="ECO:0000256" key="1">
    <source>
        <dbReference type="ARBA" id="ARBA00000847"/>
    </source>
</evidence>
<dbReference type="RefSeq" id="WP_076588860.1">
    <property type="nucleotide sequence ID" value="NZ_JABEYA020000005.1"/>
</dbReference>
<dbReference type="PROSITE" id="PS00893">
    <property type="entry name" value="NUDIX_BOX"/>
    <property type="match status" value="1"/>
</dbReference>
<comment type="catalytic activity">
    <reaction evidence="1">
        <text>GDP-alpha-D-mannose + H2O = alpha-D-mannose 1-phosphate + GMP + 2 H(+)</text>
        <dbReference type="Rhea" id="RHEA:27978"/>
        <dbReference type="ChEBI" id="CHEBI:15377"/>
        <dbReference type="ChEBI" id="CHEBI:15378"/>
        <dbReference type="ChEBI" id="CHEBI:57527"/>
        <dbReference type="ChEBI" id="CHEBI:58115"/>
        <dbReference type="ChEBI" id="CHEBI:58409"/>
    </reaction>
</comment>
<keyword evidence="10" id="KW-1185">Reference proteome</keyword>
<evidence type="ECO:0000256" key="7">
    <source>
        <dbReference type="ARBA" id="ARBA00032272"/>
    </source>
</evidence>
<sequence length="174" mass="19099">MNKPLNILHAWKGISLQEEKVTLPNGKNITHTTLSHPGAAVILPIDQDGHIILINQYRPSLKKWLIELPAGTIEQGEPAELCALRELAEETGYHAETLTSLGKITPMAGICDEIQTLFVAKGLSRTTLQTCDDDEVIEVMSLSINDVEQKIIDGEITDAKTIACLSKARLCQFL</sequence>
<proteinExistence type="inferred from homology"/>
<feature type="domain" description="Nudix hydrolase" evidence="8">
    <location>
        <begin position="34"/>
        <end position="164"/>
    </location>
</feature>
<reference evidence="10" key="1">
    <citation type="journal article" date="2019" name="Int. J. Syst. Evol. Microbiol.">
        <title>The Global Catalogue of Microorganisms (GCM) 10K type strain sequencing project: providing services to taxonomists for standard genome sequencing and annotation.</title>
        <authorList>
            <consortium name="The Broad Institute Genomics Platform"/>
            <consortium name="The Broad Institute Genome Sequencing Center for Infectious Disease"/>
            <person name="Wu L."/>
            <person name="Ma J."/>
        </authorList>
    </citation>
    <scope>NUCLEOTIDE SEQUENCE [LARGE SCALE GENOMIC DNA]</scope>
    <source>
        <strain evidence="10">CECT 7398</strain>
    </source>
</reference>
<evidence type="ECO:0000313" key="10">
    <source>
        <dbReference type="Proteomes" id="UP001238540"/>
    </source>
</evidence>
<keyword evidence="5 9" id="KW-0378">Hydrolase</keyword>
<dbReference type="PANTHER" id="PTHR11839">
    <property type="entry name" value="UDP/ADP-SUGAR PYROPHOSPHATASE"/>
    <property type="match status" value="1"/>
</dbReference>
<dbReference type="PROSITE" id="PS51462">
    <property type="entry name" value="NUDIX"/>
    <property type="match status" value="1"/>
</dbReference>
<dbReference type="InterPro" id="IPR020084">
    <property type="entry name" value="NUDIX_hydrolase_CS"/>
</dbReference>
<dbReference type="SUPFAM" id="SSF55811">
    <property type="entry name" value="Nudix"/>
    <property type="match status" value="1"/>
</dbReference>
<protein>
    <recommendedName>
        <fullName evidence="4">GDP-mannose pyrophosphatase</fullName>
    </recommendedName>
    <alternativeName>
        <fullName evidence="6">GDP-mannose hydrolase</fullName>
    </alternativeName>
    <alternativeName>
        <fullName evidence="7">GDPMK</fullName>
    </alternativeName>
</protein>
<evidence type="ECO:0000313" key="9">
    <source>
        <dbReference type="EMBL" id="MDN3611489.1"/>
    </source>
</evidence>
<name>A0ABT8BYL2_9VIBR</name>
<dbReference type="PANTHER" id="PTHR11839:SF18">
    <property type="entry name" value="NUDIX HYDROLASE DOMAIN-CONTAINING PROTEIN"/>
    <property type="match status" value="1"/>
</dbReference>
<gene>
    <name evidence="9" type="ORF">QWZ16_17975</name>
</gene>
<evidence type="ECO:0000259" key="8">
    <source>
        <dbReference type="PROSITE" id="PS51462"/>
    </source>
</evidence>
<dbReference type="Proteomes" id="UP001238540">
    <property type="component" value="Unassembled WGS sequence"/>
</dbReference>
<dbReference type="Pfam" id="PF00293">
    <property type="entry name" value="NUDIX"/>
    <property type="match status" value="1"/>
</dbReference>
<dbReference type="CDD" id="cd03424">
    <property type="entry name" value="NUDIX_ADPRase_Nudt5_UGPPase_Nudt14"/>
    <property type="match status" value="1"/>
</dbReference>
<dbReference type="Gene3D" id="3.90.79.10">
    <property type="entry name" value="Nucleoside Triphosphate Pyrophosphohydrolase"/>
    <property type="match status" value="1"/>
</dbReference>
<dbReference type="InterPro" id="IPR000086">
    <property type="entry name" value="NUDIX_hydrolase_dom"/>
</dbReference>
<dbReference type="InterPro" id="IPR015797">
    <property type="entry name" value="NUDIX_hydrolase-like_dom_sf"/>
</dbReference>
<dbReference type="EMBL" id="JAUFQC010000027">
    <property type="protein sequence ID" value="MDN3611489.1"/>
    <property type="molecule type" value="Genomic_DNA"/>
</dbReference>
<comment type="cofactor">
    <cofactor evidence="2">
        <name>Mg(2+)</name>
        <dbReference type="ChEBI" id="CHEBI:18420"/>
    </cofactor>
</comment>
<dbReference type="GO" id="GO:0016787">
    <property type="term" value="F:hydrolase activity"/>
    <property type="evidence" value="ECO:0007669"/>
    <property type="project" value="UniProtKB-KW"/>
</dbReference>
<evidence type="ECO:0000256" key="3">
    <source>
        <dbReference type="ARBA" id="ARBA00007275"/>
    </source>
</evidence>
<evidence type="ECO:0000256" key="5">
    <source>
        <dbReference type="ARBA" id="ARBA00022801"/>
    </source>
</evidence>
<evidence type="ECO:0000256" key="4">
    <source>
        <dbReference type="ARBA" id="ARBA00016377"/>
    </source>
</evidence>
<evidence type="ECO:0000256" key="6">
    <source>
        <dbReference type="ARBA" id="ARBA00032162"/>
    </source>
</evidence>